<protein>
    <submittedName>
        <fullName evidence="7">FAD/NADP-binding domain-containing protein</fullName>
    </submittedName>
</protein>
<dbReference type="HOGENOM" id="CLU_009665_4_0_1"/>
<dbReference type="PANTHER" id="PTHR46972">
    <property type="entry name" value="MONOOXYGENASE ASQM-RELATED"/>
    <property type="match status" value="1"/>
</dbReference>
<keyword evidence="8" id="KW-1185">Reference proteome</keyword>
<evidence type="ECO:0000313" key="8">
    <source>
        <dbReference type="Proteomes" id="UP000030653"/>
    </source>
</evidence>
<dbReference type="STRING" id="1858805.M5G2D0"/>
<dbReference type="PRINTS" id="PR00420">
    <property type="entry name" value="RNGMNOXGNASE"/>
</dbReference>
<dbReference type="OMA" id="AYTGISF"/>
<dbReference type="Pfam" id="PF01494">
    <property type="entry name" value="FAD_binding_3"/>
    <property type="match status" value="1"/>
</dbReference>
<dbReference type="AlphaFoldDB" id="M5G2D0"/>
<evidence type="ECO:0000259" key="6">
    <source>
        <dbReference type="Pfam" id="PF01494"/>
    </source>
</evidence>
<evidence type="ECO:0000256" key="2">
    <source>
        <dbReference type="ARBA" id="ARBA00022827"/>
    </source>
</evidence>
<dbReference type="SUPFAM" id="SSF51905">
    <property type="entry name" value="FAD/NAD(P)-binding domain"/>
    <property type="match status" value="1"/>
</dbReference>
<dbReference type="PANTHER" id="PTHR46972:SF1">
    <property type="entry name" value="FAD DEPENDENT OXIDOREDUCTASE DOMAIN-CONTAINING PROTEIN"/>
    <property type="match status" value="1"/>
</dbReference>
<dbReference type="Gene3D" id="3.50.50.60">
    <property type="entry name" value="FAD/NAD(P)-binding domain"/>
    <property type="match status" value="1"/>
</dbReference>
<keyword evidence="3" id="KW-0560">Oxidoreductase</keyword>
<keyword evidence="2" id="KW-0274">FAD</keyword>
<keyword evidence="1" id="KW-0285">Flavoprotein</keyword>
<organism evidence="7 8">
    <name type="scientific">Dacryopinax primogenitus (strain DJM 731)</name>
    <name type="common">Brown rot fungus</name>
    <dbReference type="NCBI Taxonomy" id="1858805"/>
    <lineage>
        <taxon>Eukaryota</taxon>
        <taxon>Fungi</taxon>
        <taxon>Dikarya</taxon>
        <taxon>Basidiomycota</taxon>
        <taxon>Agaricomycotina</taxon>
        <taxon>Dacrymycetes</taxon>
        <taxon>Dacrymycetales</taxon>
        <taxon>Dacrymycetaceae</taxon>
        <taxon>Dacryopinax</taxon>
    </lineage>
</organism>
<feature type="region of interest" description="Disordered" evidence="5">
    <location>
        <begin position="95"/>
        <end position="122"/>
    </location>
</feature>
<evidence type="ECO:0000256" key="5">
    <source>
        <dbReference type="SAM" id="MobiDB-lite"/>
    </source>
</evidence>
<dbReference type="InterPro" id="IPR002938">
    <property type="entry name" value="FAD-bd"/>
</dbReference>
<dbReference type="GO" id="GO:0071949">
    <property type="term" value="F:FAD binding"/>
    <property type="evidence" value="ECO:0007669"/>
    <property type="project" value="InterPro"/>
</dbReference>
<evidence type="ECO:0000313" key="7">
    <source>
        <dbReference type="EMBL" id="EJU00022.1"/>
    </source>
</evidence>
<dbReference type="InterPro" id="IPR036188">
    <property type="entry name" value="FAD/NAD-bd_sf"/>
</dbReference>
<keyword evidence="4" id="KW-0503">Monooxygenase</keyword>
<dbReference type="GO" id="GO:0004497">
    <property type="term" value="F:monooxygenase activity"/>
    <property type="evidence" value="ECO:0007669"/>
    <property type="project" value="UniProtKB-KW"/>
</dbReference>
<gene>
    <name evidence="7" type="ORF">DACRYDRAFT_23557</name>
</gene>
<dbReference type="GeneID" id="63688346"/>
<dbReference type="RefSeq" id="XP_040626919.1">
    <property type="nucleotide sequence ID" value="XM_040773284.1"/>
</dbReference>
<evidence type="ECO:0000256" key="4">
    <source>
        <dbReference type="ARBA" id="ARBA00023033"/>
    </source>
</evidence>
<accession>M5G2D0</accession>
<evidence type="ECO:0000256" key="3">
    <source>
        <dbReference type="ARBA" id="ARBA00023002"/>
    </source>
</evidence>
<dbReference type="EMBL" id="JH795868">
    <property type="protein sequence ID" value="EJU00022.1"/>
    <property type="molecule type" value="Genomic_DNA"/>
</dbReference>
<dbReference type="Proteomes" id="UP000030653">
    <property type="component" value="Unassembled WGS sequence"/>
</dbReference>
<proteinExistence type="predicted"/>
<reference evidence="7 8" key="1">
    <citation type="journal article" date="2012" name="Science">
        <title>The Paleozoic origin of enzymatic lignin decomposition reconstructed from 31 fungal genomes.</title>
        <authorList>
            <person name="Floudas D."/>
            <person name="Binder M."/>
            <person name="Riley R."/>
            <person name="Barry K."/>
            <person name="Blanchette R.A."/>
            <person name="Henrissat B."/>
            <person name="Martinez A.T."/>
            <person name="Otillar R."/>
            <person name="Spatafora J.W."/>
            <person name="Yadav J.S."/>
            <person name="Aerts A."/>
            <person name="Benoit I."/>
            <person name="Boyd A."/>
            <person name="Carlson A."/>
            <person name="Copeland A."/>
            <person name="Coutinho P.M."/>
            <person name="de Vries R.P."/>
            <person name="Ferreira P."/>
            <person name="Findley K."/>
            <person name="Foster B."/>
            <person name="Gaskell J."/>
            <person name="Glotzer D."/>
            <person name="Gorecki P."/>
            <person name="Heitman J."/>
            <person name="Hesse C."/>
            <person name="Hori C."/>
            <person name="Igarashi K."/>
            <person name="Jurgens J.A."/>
            <person name="Kallen N."/>
            <person name="Kersten P."/>
            <person name="Kohler A."/>
            <person name="Kuees U."/>
            <person name="Kumar T.K.A."/>
            <person name="Kuo A."/>
            <person name="LaButti K."/>
            <person name="Larrondo L.F."/>
            <person name="Lindquist E."/>
            <person name="Ling A."/>
            <person name="Lombard V."/>
            <person name="Lucas S."/>
            <person name="Lundell T."/>
            <person name="Martin R."/>
            <person name="McLaughlin D.J."/>
            <person name="Morgenstern I."/>
            <person name="Morin E."/>
            <person name="Murat C."/>
            <person name="Nagy L.G."/>
            <person name="Nolan M."/>
            <person name="Ohm R.A."/>
            <person name="Patyshakuliyeva A."/>
            <person name="Rokas A."/>
            <person name="Ruiz-Duenas F.J."/>
            <person name="Sabat G."/>
            <person name="Salamov A."/>
            <person name="Samejima M."/>
            <person name="Schmutz J."/>
            <person name="Slot J.C."/>
            <person name="St John F."/>
            <person name="Stenlid J."/>
            <person name="Sun H."/>
            <person name="Sun S."/>
            <person name="Syed K."/>
            <person name="Tsang A."/>
            <person name="Wiebenga A."/>
            <person name="Young D."/>
            <person name="Pisabarro A."/>
            <person name="Eastwood D.C."/>
            <person name="Martin F."/>
            <person name="Cullen D."/>
            <person name="Grigoriev I.V."/>
            <person name="Hibbett D.S."/>
        </authorList>
    </citation>
    <scope>NUCLEOTIDE SEQUENCE [LARGE SCALE GENOMIC DNA]</scope>
    <source>
        <strain evidence="7 8">DJM-731 SS1</strain>
    </source>
</reference>
<name>M5G2D0_DACPD</name>
<sequence length="448" mass="48367">MSPPPTARIAIIGAGCSGLTLAAVLSHLLRTTPLPFTPKITVFERDSARTARDQGGSLDMHGETGQRALKLAGVWDEFLKFGRYEGDSMKIMDKHGNVVMSGPGGPPPGENPGKPNQGEESEIDAHQFDEPDGRPEIDRGVLNSILIDSLPLNTIQWGKSLSSLTALPSSHMLTFTDGTSEEFDLVVGADGAWSRTRKLLTPVGPFYSGISFAETRISGCDSRVPHVGAYVGPGTIMLTAENKGIFAQRNSGERVRVYWAMRVSEEWPDSGSVDFSSIRAARPGLRALFADWDPHALQLLDASDEPTDAPGVIVRPLYMLPLDSFKWEHRPGVTLIGDAAHLMTPFAGEGANMAMIDGAELAQALLSSLLSAGTSPSQADVLQALEKAIREYENRMFPRAEETMRDTFESMEAFMNDDAPQSGVRFFKESIARAMEAMAAAQAAGESK</sequence>
<feature type="domain" description="FAD-binding" evidence="6">
    <location>
        <begin position="332"/>
        <end position="369"/>
    </location>
</feature>
<dbReference type="OrthoDB" id="655030at2759"/>
<evidence type="ECO:0000256" key="1">
    <source>
        <dbReference type="ARBA" id="ARBA00022630"/>
    </source>
</evidence>